<evidence type="ECO:0000256" key="1">
    <source>
        <dbReference type="ARBA" id="ARBA00022737"/>
    </source>
</evidence>
<evidence type="ECO:0000313" key="6">
    <source>
        <dbReference type="Proteomes" id="UP000830198"/>
    </source>
</evidence>
<dbReference type="Gene3D" id="2.120.10.30">
    <property type="entry name" value="TolB, C-terminal domain"/>
    <property type="match status" value="2"/>
</dbReference>
<feature type="chain" id="PRO_5046407281" evidence="3">
    <location>
        <begin position="28"/>
        <end position="394"/>
    </location>
</feature>
<dbReference type="SUPFAM" id="SSF81296">
    <property type="entry name" value="E set domains"/>
    <property type="match status" value="1"/>
</dbReference>
<evidence type="ECO:0000313" key="5">
    <source>
        <dbReference type="EMBL" id="UPK67883.1"/>
    </source>
</evidence>
<dbReference type="Pfam" id="PF01436">
    <property type="entry name" value="NHL"/>
    <property type="match status" value="1"/>
</dbReference>
<reference evidence="5 6" key="1">
    <citation type="submission" date="2022-04" db="EMBL/GenBank/DDBJ databases">
        <title>The arsenic-methylating capacity of Chitinophaga filiformis YT5 during chitin decomposition.</title>
        <authorList>
            <person name="Chen G."/>
            <person name="Liang Y."/>
        </authorList>
    </citation>
    <scope>NUCLEOTIDE SEQUENCE [LARGE SCALE GENOMIC DNA]</scope>
    <source>
        <strain evidence="5 6">YT5</strain>
    </source>
</reference>
<dbReference type="Proteomes" id="UP000830198">
    <property type="component" value="Chromosome"/>
</dbReference>
<protein>
    <submittedName>
        <fullName evidence="5">IPT/TIG domain-containing protein</fullName>
    </submittedName>
</protein>
<evidence type="ECO:0000259" key="4">
    <source>
        <dbReference type="Pfam" id="PF01833"/>
    </source>
</evidence>
<keyword evidence="1" id="KW-0677">Repeat</keyword>
<dbReference type="PROSITE" id="PS51125">
    <property type="entry name" value="NHL"/>
    <property type="match status" value="1"/>
</dbReference>
<dbReference type="InterPro" id="IPR011042">
    <property type="entry name" value="6-blade_b-propeller_TolB-like"/>
</dbReference>
<dbReference type="Pfam" id="PF01833">
    <property type="entry name" value="TIG"/>
    <property type="match status" value="1"/>
</dbReference>
<gene>
    <name evidence="5" type="ORF">MYF79_23305</name>
</gene>
<dbReference type="PANTHER" id="PTHR46388">
    <property type="entry name" value="NHL REPEAT-CONTAINING PROTEIN 2"/>
    <property type="match status" value="1"/>
</dbReference>
<dbReference type="InterPro" id="IPR014756">
    <property type="entry name" value="Ig_E-set"/>
</dbReference>
<name>A0ABY4HY50_CHIFI</name>
<dbReference type="PROSITE" id="PS51257">
    <property type="entry name" value="PROKAR_LIPOPROTEIN"/>
    <property type="match status" value="1"/>
</dbReference>
<dbReference type="Gene3D" id="2.40.10.500">
    <property type="match status" value="1"/>
</dbReference>
<keyword evidence="3" id="KW-0732">Signal</keyword>
<dbReference type="Gene3D" id="2.60.40.10">
    <property type="entry name" value="Immunoglobulins"/>
    <property type="match status" value="1"/>
</dbReference>
<dbReference type="EMBL" id="CP095855">
    <property type="protein sequence ID" value="UPK67883.1"/>
    <property type="molecule type" value="Genomic_DNA"/>
</dbReference>
<sequence>MKRLCSPFSRLLTAVCSVVLFSACSHDDNYPYITVTSIYPEAAGGGDTVKIYGTNFPIMKSGHQVSVSLNGEKVKVLSSSRDSLSVVIPVMAGSGELTVQVDNHAYSKPFTYNYVATVTTIAGSGVDGRDDGVGAAASFNCPWGLAVDNSDGTLYVADCYNRLVRKVKIPGNTVSTIPISYDVEFYSPRNITLDQHSKQLYLTDFNTHVMRIEPDGRNVPIYQGAMPLAGIAFGPDHNLYVANTNYGFILRMDTSGHHDTTFASGLTTPQNIVFDAAGTMWVSAYPHVKITPDGQVTPLPLDPGFGGWEIALDRRGNLYQADHFNNNLSLIEKSTGRKVVIAGSGNAEDVDGVGLNASFNGPQGLVTDRHGNLYISTYNYDTRGGNKIRKVVVR</sequence>
<dbReference type="CDD" id="cd00102">
    <property type="entry name" value="IPT"/>
    <property type="match status" value="1"/>
</dbReference>
<dbReference type="SUPFAM" id="SSF101898">
    <property type="entry name" value="NHL repeat"/>
    <property type="match status" value="1"/>
</dbReference>
<proteinExistence type="predicted"/>
<dbReference type="InterPro" id="IPR002909">
    <property type="entry name" value="IPT_dom"/>
</dbReference>
<dbReference type="InterPro" id="IPR013783">
    <property type="entry name" value="Ig-like_fold"/>
</dbReference>
<dbReference type="PANTHER" id="PTHR46388:SF2">
    <property type="entry name" value="NHL REPEAT-CONTAINING PROTEIN 2"/>
    <property type="match status" value="1"/>
</dbReference>
<feature type="signal peptide" evidence="3">
    <location>
        <begin position="1"/>
        <end position="27"/>
    </location>
</feature>
<keyword evidence="6" id="KW-1185">Reference proteome</keyword>
<evidence type="ECO:0000256" key="2">
    <source>
        <dbReference type="PROSITE-ProRule" id="PRU00504"/>
    </source>
</evidence>
<feature type="domain" description="IPT/TIG" evidence="4">
    <location>
        <begin position="34"/>
        <end position="113"/>
    </location>
</feature>
<organism evidence="5 6">
    <name type="scientific">Chitinophaga filiformis</name>
    <name type="common">Myxococcus filiformis</name>
    <name type="synonym">Flexibacter filiformis</name>
    <dbReference type="NCBI Taxonomy" id="104663"/>
    <lineage>
        <taxon>Bacteria</taxon>
        <taxon>Pseudomonadati</taxon>
        <taxon>Bacteroidota</taxon>
        <taxon>Chitinophagia</taxon>
        <taxon>Chitinophagales</taxon>
        <taxon>Chitinophagaceae</taxon>
        <taxon>Chitinophaga</taxon>
    </lineage>
</organism>
<feature type="repeat" description="NHL" evidence="2">
    <location>
        <begin position="139"/>
        <end position="162"/>
    </location>
</feature>
<evidence type="ECO:0000256" key="3">
    <source>
        <dbReference type="SAM" id="SignalP"/>
    </source>
</evidence>
<dbReference type="RefSeq" id="WP_247810225.1">
    <property type="nucleotide sequence ID" value="NZ_CP095855.1"/>
</dbReference>
<dbReference type="InterPro" id="IPR001258">
    <property type="entry name" value="NHL_repeat"/>
</dbReference>
<accession>A0ABY4HY50</accession>